<evidence type="ECO:0000313" key="7">
    <source>
        <dbReference type="Proteomes" id="UP000011863"/>
    </source>
</evidence>
<evidence type="ECO:0000256" key="5">
    <source>
        <dbReference type="SAM" id="SignalP"/>
    </source>
</evidence>
<organism evidence="6 7">
    <name type="scientific">Ilumatobacter coccineus (strain NBRC 103263 / KCTC 29153 / YM16-304)</name>
    <dbReference type="NCBI Taxonomy" id="1313172"/>
    <lineage>
        <taxon>Bacteria</taxon>
        <taxon>Bacillati</taxon>
        <taxon>Actinomycetota</taxon>
        <taxon>Acidimicrobiia</taxon>
        <taxon>Acidimicrobiales</taxon>
        <taxon>Ilumatobacteraceae</taxon>
        <taxon>Ilumatobacter</taxon>
    </lineage>
</organism>
<name>A0A6C7E925_ILUCY</name>
<gene>
    <name evidence="6" type="ORF">YM304_13950</name>
</gene>
<dbReference type="GO" id="GO:0003847">
    <property type="term" value="F:1-alkyl-2-acetylglycerophosphocholine esterase activity"/>
    <property type="evidence" value="ECO:0007669"/>
    <property type="project" value="TreeGrafter"/>
</dbReference>
<dbReference type="SUPFAM" id="SSF53474">
    <property type="entry name" value="alpha/beta-Hydrolases"/>
    <property type="match status" value="1"/>
</dbReference>
<accession>A0A6C7E925</accession>
<keyword evidence="7" id="KW-1185">Reference proteome</keyword>
<dbReference type="AlphaFoldDB" id="A0A6C7E925"/>
<dbReference type="KEGG" id="aym:YM304_13950"/>
<keyword evidence="5" id="KW-0732">Signal</keyword>
<proteinExistence type="predicted"/>
<evidence type="ECO:0000313" key="6">
    <source>
        <dbReference type="EMBL" id="BAN01709.1"/>
    </source>
</evidence>
<dbReference type="PANTHER" id="PTHR10272:SF0">
    <property type="entry name" value="PLATELET-ACTIVATING FACTOR ACETYLHYDROLASE"/>
    <property type="match status" value="1"/>
</dbReference>
<evidence type="ECO:0000256" key="3">
    <source>
        <dbReference type="ARBA" id="ARBA00023098"/>
    </source>
</evidence>
<feature type="region of interest" description="Disordered" evidence="4">
    <location>
        <begin position="31"/>
        <end position="93"/>
    </location>
</feature>
<feature type="compositionally biased region" description="Low complexity" evidence="4">
    <location>
        <begin position="46"/>
        <end position="55"/>
    </location>
</feature>
<feature type="chain" id="PRO_5025342891" description="Serine aminopeptidase S33 domain-containing protein" evidence="5">
    <location>
        <begin position="30"/>
        <end position="449"/>
    </location>
</feature>
<keyword evidence="2" id="KW-0442">Lipid degradation</keyword>
<reference evidence="6 7" key="1">
    <citation type="journal article" date="2013" name="Int. J. Syst. Evol. Microbiol.">
        <title>Ilumatobacter nonamiense sp. nov. and Ilumatobacter coccineum sp. nov., isolated from seashore sand.</title>
        <authorList>
            <person name="Matsumoto A."/>
            <person name="Kasai H."/>
            <person name="Matsuo Y."/>
            <person name="Shizuri Y."/>
            <person name="Ichikawa N."/>
            <person name="Fujita N."/>
            <person name="Omura S."/>
            <person name="Takahashi Y."/>
        </authorList>
    </citation>
    <scope>NUCLEOTIDE SEQUENCE [LARGE SCALE GENOMIC DNA]</scope>
    <source>
        <strain evidence="7">NBRC 103263 / KCTC 29153 / YM16-304</strain>
    </source>
</reference>
<evidence type="ECO:0000256" key="1">
    <source>
        <dbReference type="ARBA" id="ARBA00022801"/>
    </source>
</evidence>
<evidence type="ECO:0008006" key="8">
    <source>
        <dbReference type="Google" id="ProtNLM"/>
    </source>
</evidence>
<dbReference type="EMBL" id="AP012057">
    <property type="protein sequence ID" value="BAN01709.1"/>
    <property type="molecule type" value="Genomic_DNA"/>
</dbReference>
<dbReference type="Proteomes" id="UP000011863">
    <property type="component" value="Chromosome"/>
</dbReference>
<evidence type="ECO:0000256" key="4">
    <source>
        <dbReference type="SAM" id="MobiDB-lite"/>
    </source>
</evidence>
<sequence length="449" mass="47527">MCRVTWQHLRMRRLTPLLVSIAVVSAACAGSDSAEPATDDSVAPVTEPAPATDQPPTDPPATDPPATDPPATDPPATDPPATDPPATDPPVTEAPAEELAAFTPIGDGPYAVGVQTITITDVERDRPLTVDVTFPLAEGATGEPQRYTFITGDYYESPRAVAATADQISPDGPFPLVVYTHGSGGLRYIHSDYTETIASHGYVVVAADHTGNTAVDQFLEQQDDGATIAYNRPRDVQVVIDEMFNPESLETVGFVASVDPEKIAVTGHSLGGYATYAVASGMSNAAGTVEADPRIDALIPLAPALGSGDPDTSLLTDEQLAQVDVPTLVMVGTDDTSTPPSPNVDRAVEFTQSSPLYRVELVAAEHQSFTDVCDYLEFFPTLENPTQAVLDTIEESAAEGCSEGDMPIERVKDITNTFAVSFLDSIFRDGEMVTDDNTEIPDDVIFAAK</sequence>
<dbReference type="Gene3D" id="3.40.50.1820">
    <property type="entry name" value="alpha/beta hydrolase"/>
    <property type="match status" value="1"/>
</dbReference>
<dbReference type="Pfam" id="PF03403">
    <property type="entry name" value="PAF-AH_p_II"/>
    <property type="match status" value="1"/>
</dbReference>
<dbReference type="InterPro" id="IPR029058">
    <property type="entry name" value="AB_hydrolase_fold"/>
</dbReference>
<dbReference type="GO" id="GO:0016042">
    <property type="term" value="P:lipid catabolic process"/>
    <property type="evidence" value="ECO:0007669"/>
    <property type="project" value="UniProtKB-KW"/>
</dbReference>
<dbReference type="PANTHER" id="PTHR10272">
    <property type="entry name" value="PLATELET-ACTIVATING FACTOR ACETYLHYDROLASE"/>
    <property type="match status" value="1"/>
</dbReference>
<dbReference type="PROSITE" id="PS51257">
    <property type="entry name" value="PROKAR_LIPOPROTEIN"/>
    <property type="match status" value="1"/>
</dbReference>
<protein>
    <recommendedName>
        <fullName evidence="8">Serine aminopeptidase S33 domain-containing protein</fullName>
    </recommendedName>
</protein>
<evidence type="ECO:0000256" key="2">
    <source>
        <dbReference type="ARBA" id="ARBA00022963"/>
    </source>
</evidence>
<feature type="signal peptide" evidence="5">
    <location>
        <begin position="1"/>
        <end position="29"/>
    </location>
</feature>
<keyword evidence="3" id="KW-0443">Lipid metabolism</keyword>
<feature type="compositionally biased region" description="Pro residues" evidence="4">
    <location>
        <begin position="56"/>
        <end position="88"/>
    </location>
</feature>
<keyword evidence="1" id="KW-0378">Hydrolase</keyword>